<dbReference type="InterPro" id="IPR031167">
    <property type="entry name" value="G_OBG"/>
</dbReference>
<proteinExistence type="predicted"/>
<dbReference type="Pfam" id="PF01926">
    <property type="entry name" value="MMR_HSR1"/>
    <property type="match status" value="1"/>
</dbReference>
<sequence length="204" mass="22966">MSLQCGIVGLPNVGKSTLFNALTASSVPAENYPFCTITPHIGNVELFDQRLYELAKIYRPKIIIPATVEFLDIAGLVRGSSRGEGLGNQFLGQIRQTQAIIQVVRCFEDYNIGHVDGNIDPIRDVETIKLEFILRDLDTLEKQRSKKEKLSKSGDKVIIRELEVLNKLIEHCNSGHRARTFHANDNELVFFRSLQLLSGKPILY</sequence>
<dbReference type="GO" id="GO:0005524">
    <property type="term" value="F:ATP binding"/>
    <property type="evidence" value="ECO:0007669"/>
    <property type="project" value="UniProtKB-KW"/>
</dbReference>
<dbReference type="PANTHER" id="PTHR23305">
    <property type="entry name" value="OBG GTPASE FAMILY"/>
    <property type="match status" value="1"/>
</dbReference>
<evidence type="ECO:0000313" key="4">
    <source>
        <dbReference type="EMBL" id="SVA21304.1"/>
    </source>
</evidence>
<keyword evidence="1" id="KW-0547">Nucleotide-binding</keyword>
<accession>A0A381TZQ4</accession>
<organism evidence="4">
    <name type="scientific">marine metagenome</name>
    <dbReference type="NCBI Taxonomy" id="408172"/>
    <lineage>
        <taxon>unclassified sequences</taxon>
        <taxon>metagenomes</taxon>
        <taxon>ecological metagenomes</taxon>
    </lineage>
</organism>
<evidence type="ECO:0000256" key="2">
    <source>
        <dbReference type="ARBA" id="ARBA00022840"/>
    </source>
</evidence>
<dbReference type="AlphaFoldDB" id="A0A381TZQ4"/>
<dbReference type="EMBL" id="UINC01005433">
    <property type="protein sequence ID" value="SVA21304.1"/>
    <property type="molecule type" value="Genomic_DNA"/>
</dbReference>
<dbReference type="CDD" id="cd01900">
    <property type="entry name" value="YchF"/>
    <property type="match status" value="1"/>
</dbReference>
<evidence type="ECO:0000256" key="1">
    <source>
        <dbReference type="ARBA" id="ARBA00022741"/>
    </source>
</evidence>
<dbReference type="PANTHER" id="PTHR23305:SF18">
    <property type="entry name" value="OBG-TYPE G DOMAIN-CONTAINING PROTEIN"/>
    <property type="match status" value="1"/>
</dbReference>
<gene>
    <name evidence="4" type="ORF">METZ01_LOCUS74158</name>
</gene>
<dbReference type="SUPFAM" id="SSF52540">
    <property type="entry name" value="P-loop containing nucleoside triphosphate hydrolases"/>
    <property type="match status" value="1"/>
</dbReference>
<feature type="domain" description="OBG-type G" evidence="3">
    <location>
        <begin position="3"/>
        <end position="204"/>
    </location>
</feature>
<dbReference type="GO" id="GO:0005525">
    <property type="term" value="F:GTP binding"/>
    <property type="evidence" value="ECO:0007669"/>
    <property type="project" value="InterPro"/>
</dbReference>
<evidence type="ECO:0000259" key="3">
    <source>
        <dbReference type="PROSITE" id="PS51710"/>
    </source>
</evidence>
<dbReference type="GO" id="GO:0005737">
    <property type="term" value="C:cytoplasm"/>
    <property type="evidence" value="ECO:0007669"/>
    <property type="project" value="TreeGrafter"/>
</dbReference>
<keyword evidence="2" id="KW-0067">ATP-binding</keyword>
<dbReference type="Gene3D" id="3.40.50.300">
    <property type="entry name" value="P-loop containing nucleotide triphosphate hydrolases"/>
    <property type="match status" value="1"/>
</dbReference>
<dbReference type="InterPro" id="IPR027417">
    <property type="entry name" value="P-loop_NTPase"/>
</dbReference>
<protein>
    <recommendedName>
        <fullName evidence="3">OBG-type G domain-containing protein</fullName>
    </recommendedName>
</protein>
<dbReference type="PRINTS" id="PR00326">
    <property type="entry name" value="GTP1OBG"/>
</dbReference>
<dbReference type="InterPro" id="IPR041706">
    <property type="entry name" value="YchF_N"/>
</dbReference>
<dbReference type="InterPro" id="IPR006073">
    <property type="entry name" value="GTP-bd"/>
</dbReference>
<name>A0A381TZQ4_9ZZZZ</name>
<dbReference type="FunFam" id="1.10.150.300:FF:000001">
    <property type="entry name" value="Ribosome-binding ATPase YchF"/>
    <property type="match status" value="1"/>
</dbReference>
<reference evidence="4" key="1">
    <citation type="submission" date="2018-05" db="EMBL/GenBank/DDBJ databases">
        <authorList>
            <person name="Lanie J.A."/>
            <person name="Ng W.-L."/>
            <person name="Kazmierczak K.M."/>
            <person name="Andrzejewski T.M."/>
            <person name="Davidsen T.M."/>
            <person name="Wayne K.J."/>
            <person name="Tettelin H."/>
            <person name="Glass J.I."/>
            <person name="Rusch D."/>
            <person name="Podicherti R."/>
            <person name="Tsui H.-C.T."/>
            <person name="Winkler M.E."/>
        </authorList>
    </citation>
    <scope>NUCLEOTIDE SEQUENCE</scope>
</reference>
<feature type="non-terminal residue" evidence="4">
    <location>
        <position position="204"/>
    </location>
</feature>
<dbReference type="PROSITE" id="PS51710">
    <property type="entry name" value="G_OBG"/>
    <property type="match status" value="1"/>
</dbReference>
<dbReference type="GO" id="GO:0016887">
    <property type="term" value="F:ATP hydrolysis activity"/>
    <property type="evidence" value="ECO:0007669"/>
    <property type="project" value="TreeGrafter"/>
</dbReference>